<name>A0A7X2V0Z9_9PSED</name>
<dbReference type="RefSeq" id="WP_154745360.1">
    <property type="nucleotide sequence ID" value="NZ_JBHSTG010000026.1"/>
</dbReference>
<protein>
    <submittedName>
        <fullName evidence="2">Oligosaccharide repeat unit polymerase</fullName>
    </submittedName>
</protein>
<proteinExistence type="predicted"/>
<dbReference type="Proteomes" id="UP000431485">
    <property type="component" value="Unassembled WGS sequence"/>
</dbReference>
<dbReference type="OrthoDB" id="6901193at2"/>
<evidence type="ECO:0000313" key="3">
    <source>
        <dbReference type="Proteomes" id="UP000431485"/>
    </source>
</evidence>
<comment type="caution">
    <text evidence="2">The sequence shown here is derived from an EMBL/GenBank/DDBJ whole genome shotgun (WGS) entry which is preliminary data.</text>
</comment>
<feature type="transmembrane region" description="Helical" evidence="1">
    <location>
        <begin position="158"/>
        <end position="178"/>
    </location>
</feature>
<feature type="transmembrane region" description="Helical" evidence="1">
    <location>
        <begin position="392"/>
        <end position="410"/>
    </location>
</feature>
<feature type="transmembrane region" description="Helical" evidence="1">
    <location>
        <begin position="104"/>
        <end position="125"/>
    </location>
</feature>
<keyword evidence="1" id="KW-0812">Transmembrane</keyword>
<keyword evidence="3" id="KW-1185">Reference proteome</keyword>
<organism evidence="2 3">
    <name type="scientific">Pseudomonas karstica</name>
    <dbReference type="NCBI Taxonomy" id="1055468"/>
    <lineage>
        <taxon>Bacteria</taxon>
        <taxon>Pseudomonadati</taxon>
        <taxon>Pseudomonadota</taxon>
        <taxon>Gammaproteobacteria</taxon>
        <taxon>Pseudomonadales</taxon>
        <taxon>Pseudomonadaceae</taxon>
        <taxon>Pseudomonas</taxon>
    </lineage>
</organism>
<feature type="transmembrane region" description="Helical" evidence="1">
    <location>
        <begin position="243"/>
        <end position="264"/>
    </location>
</feature>
<gene>
    <name evidence="2" type="ORF">GIR22_21930</name>
</gene>
<accession>A0A7X2V0Z9</accession>
<keyword evidence="1" id="KW-1133">Transmembrane helix</keyword>
<keyword evidence="1" id="KW-0472">Membrane</keyword>
<feature type="transmembrane region" description="Helical" evidence="1">
    <location>
        <begin position="32"/>
        <end position="55"/>
    </location>
</feature>
<feature type="transmembrane region" description="Helical" evidence="1">
    <location>
        <begin position="362"/>
        <end position="380"/>
    </location>
</feature>
<sequence length="438" mass="49825">MDEFLIFKVINIFLAFLFLLGAWGARKIFSVWLNPVSILLLFWFFYTVFPLLAAFEAPVSPFAILYILSFCFAFSLSCFLFPWRTALARNENKLSADYYFNRPLMVGAFYGAAGFAVLMTFLGVLQQGVSIEQLLADPIAVGGVYAGKRYSGEIIPTIYAQLGLQCSYYTAVFGGLVYGSRGAAKGKLKLLLFAFLPALLVMFLQSAKGLLFFSVFLFLGSVLVTRIYNKNYTLLNYKGIRSLTLYGLLVFPLVIASFLSRGVYQLGDTALILNRLRFYLVTYSSVHLPAFSDWFSERYLGESLMNYKHDTLTMGFYTFMSLFQLAGDDRSVPMGIYDEYYAYGDFVKGNLFTVFRGLINDFGLLGSLFFAFVVGLFCNFGYWRLLCHRNSMFAVLFFVYFVAISYQTYIISSMSWLTIPLVFIVQWVLLLVLMKVRV</sequence>
<feature type="transmembrane region" description="Helical" evidence="1">
    <location>
        <begin position="6"/>
        <end position="25"/>
    </location>
</feature>
<dbReference type="NCBIfam" id="TIGR04370">
    <property type="entry name" value="glyco_rpt_poly"/>
    <property type="match status" value="1"/>
</dbReference>
<feature type="transmembrane region" description="Helical" evidence="1">
    <location>
        <begin position="190"/>
        <end position="223"/>
    </location>
</feature>
<feature type="transmembrane region" description="Helical" evidence="1">
    <location>
        <begin position="416"/>
        <end position="434"/>
    </location>
</feature>
<evidence type="ECO:0000256" key="1">
    <source>
        <dbReference type="SAM" id="Phobius"/>
    </source>
</evidence>
<dbReference type="EMBL" id="WLYI01000035">
    <property type="protein sequence ID" value="MTD21792.1"/>
    <property type="molecule type" value="Genomic_DNA"/>
</dbReference>
<reference evidence="2 3" key="1">
    <citation type="submission" date="2019-11" db="EMBL/GenBank/DDBJ databases">
        <title>Pseudmonas karstica sp. nov. and Pseudomonas spelaei sp. nov. from caves.</title>
        <authorList>
            <person name="Zeman M."/>
        </authorList>
    </citation>
    <scope>NUCLEOTIDE SEQUENCE [LARGE SCALE GENOMIC DNA]</scope>
    <source>
        <strain evidence="2 3">CCM 7891</strain>
    </source>
</reference>
<feature type="transmembrane region" description="Helical" evidence="1">
    <location>
        <begin position="61"/>
        <end position="83"/>
    </location>
</feature>
<dbReference type="AlphaFoldDB" id="A0A7X2V0Z9"/>
<evidence type="ECO:0000313" key="2">
    <source>
        <dbReference type="EMBL" id="MTD21792.1"/>
    </source>
</evidence>